<accession>L7E2X2</accession>
<dbReference type="PATRIC" id="fig|1134457.3.peg.4282"/>
<sequence length="40" mass="4658">MIANYLQDKERTNEIGIYKGIKIKIFLISSYQRPALVTDN</sequence>
<dbReference type="Proteomes" id="UP000010932">
    <property type="component" value="Unassembled WGS sequence"/>
</dbReference>
<dbReference type="EMBL" id="ANKQ01000003">
    <property type="protein sequence ID" value="ELP53003.1"/>
    <property type="molecule type" value="Genomic_DNA"/>
</dbReference>
<organism evidence="1 2">
    <name type="scientific">Microcystis aeruginosa TAIHU98</name>
    <dbReference type="NCBI Taxonomy" id="1134457"/>
    <lineage>
        <taxon>Bacteria</taxon>
        <taxon>Bacillati</taxon>
        <taxon>Cyanobacteriota</taxon>
        <taxon>Cyanophyceae</taxon>
        <taxon>Oscillatoriophycideae</taxon>
        <taxon>Chroococcales</taxon>
        <taxon>Microcystaceae</taxon>
        <taxon>Microcystis</taxon>
    </lineage>
</organism>
<reference evidence="1 2" key="1">
    <citation type="journal article" date="2013" name="Genome Announc.">
        <title>Whole-Genome Sequence of Microcystis aeruginosa TAIHU98, a Nontoxic Bloom-Forming Strain Isolated from Taihu Lake, China.</title>
        <authorList>
            <person name="Yang C."/>
            <person name="Zhang W."/>
            <person name="Ren M."/>
            <person name="Song L."/>
            <person name="Li T."/>
            <person name="Zhao J."/>
        </authorList>
    </citation>
    <scope>NUCLEOTIDE SEQUENCE [LARGE SCALE GENOMIC DNA]</scope>
    <source>
        <strain evidence="1 2">TAIHU98</strain>
    </source>
</reference>
<name>L7E2X2_MICAE</name>
<dbReference type="AlphaFoldDB" id="L7E2X2"/>
<comment type="caution">
    <text evidence="1">The sequence shown here is derived from an EMBL/GenBank/DDBJ whole genome shotgun (WGS) entry which is preliminary data.</text>
</comment>
<protein>
    <submittedName>
        <fullName evidence="1">Uncharacterized protein</fullName>
    </submittedName>
</protein>
<gene>
    <name evidence="1" type="ORF">O53_4732</name>
</gene>
<evidence type="ECO:0000313" key="2">
    <source>
        <dbReference type="Proteomes" id="UP000010932"/>
    </source>
</evidence>
<proteinExistence type="predicted"/>
<evidence type="ECO:0000313" key="1">
    <source>
        <dbReference type="EMBL" id="ELP53003.1"/>
    </source>
</evidence>